<feature type="binding site" evidence="5">
    <location>
        <begin position="255"/>
        <end position="256"/>
    </location>
    <ligand>
        <name>NADPH</name>
        <dbReference type="ChEBI" id="CHEBI:57783"/>
    </ligand>
</feature>
<comment type="function">
    <text evidence="5">Catalyzes the NADPH-dependent reduction of 7-cyano-7-deazaguanine (preQ0) to 7-aminomethyl-7-deazaguanine (preQ1).</text>
</comment>
<dbReference type="EMBL" id="JOJP01000001">
    <property type="protein sequence ID" value="KEI72761.1"/>
    <property type="molecule type" value="Genomic_DNA"/>
</dbReference>
<dbReference type="HAMAP" id="MF_00817">
    <property type="entry name" value="QueF_type2"/>
    <property type="match status" value="1"/>
</dbReference>
<evidence type="ECO:0000256" key="5">
    <source>
        <dbReference type="HAMAP-Rule" id="MF_00817"/>
    </source>
</evidence>
<feature type="binding site" evidence="5">
    <location>
        <begin position="85"/>
        <end position="86"/>
    </location>
    <ligand>
        <name>NADPH</name>
        <dbReference type="ChEBI" id="CHEBI:57783"/>
    </ligand>
</feature>
<dbReference type="EC" id="1.7.1.13" evidence="5"/>
<comment type="caution">
    <text evidence="7">The sequence shown here is derived from an EMBL/GenBank/DDBJ whole genome shotgun (WGS) entry which is preliminary data.</text>
</comment>
<gene>
    <name evidence="5" type="primary">queF</name>
    <name evidence="7" type="ORF">GV64_20325</name>
</gene>
<dbReference type="UniPathway" id="UPA00392"/>
<dbReference type="InterPro" id="IPR029139">
    <property type="entry name" value="QueF_N"/>
</dbReference>
<dbReference type="GO" id="GO:0005737">
    <property type="term" value="C:cytoplasm"/>
    <property type="evidence" value="ECO:0007669"/>
    <property type="project" value="UniProtKB-SubCell"/>
</dbReference>
<name>A0A081KF35_9GAMM</name>
<dbReference type="Gene3D" id="3.30.1130.10">
    <property type="match status" value="2"/>
</dbReference>
<evidence type="ECO:0000256" key="4">
    <source>
        <dbReference type="ARBA" id="ARBA00023002"/>
    </source>
</evidence>
<dbReference type="Pfam" id="PF14819">
    <property type="entry name" value="QueF_N"/>
    <property type="match status" value="1"/>
</dbReference>
<dbReference type="PANTHER" id="PTHR34354:SF1">
    <property type="entry name" value="NADPH-DEPENDENT 7-CYANO-7-DEAZAGUANINE REDUCTASE"/>
    <property type="match status" value="1"/>
</dbReference>
<reference evidence="7 8" key="1">
    <citation type="submission" date="2014-06" db="EMBL/GenBank/DDBJ databases">
        <title>Whole Genome Sequences of Three Symbiotic Endozoicomonas Bacteria.</title>
        <authorList>
            <person name="Neave M.J."/>
            <person name="Apprill A."/>
            <person name="Voolstra C.R."/>
        </authorList>
    </citation>
    <scope>NUCLEOTIDE SEQUENCE [LARGE SCALE GENOMIC DNA]</scope>
    <source>
        <strain evidence="7 8">DSM 22380</strain>
    </source>
</reference>
<dbReference type="STRING" id="305900.GV64_20325"/>
<feature type="binding site" evidence="5">
    <location>
        <begin position="83"/>
        <end position="85"/>
    </location>
    <ligand>
        <name>substrate</name>
    </ligand>
</feature>
<keyword evidence="4 5" id="KW-0560">Oxidoreductase</keyword>
<keyword evidence="8" id="KW-1185">Reference proteome</keyword>
<dbReference type="GO" id="GO:0033739">
    <property type="term" value="F:preQ1 synthase activity"/>
    <property type="evidence" value="ECO:0007669"/>
    <property type="project" value="UniProtKB-UniRule"/>
</dbReference>
<evidence type="ECO:0000256" key="1">
    <source>
        <dbReference type="ARBA" id="ARBA00022490"/>
    </source>
</evidence>
<evidence type="ECO:0000256" key="2">
    <source>
        <dbReference type="ARBA" id="ARBA00022785"/>
    </source>
</evidence>
<dbReference type="InterPro" id="IPR029500">
    <property type="entry name" value="QueF"/>
</dbReference>
<evidence type="ECO:0000313" key="8">
    <source>
        <dbReference type="Proteomes" id="UP000027997"/>
    </source>
</evidence>
<feature type="active site" description="Proton donor" evidence="5">
    <location>
        <position position="194"/>
    </location>
</feature>
<keyword evidence="2 5" id="KW-0671">Queuosine biosynthesis</keyword>
<comment type="pathway">
    <text evidence="5">tRNA modification; tRNA-queuosine biosynthesis.</text>
</comment>
<dbReference type="AlphaFoldDB" id="A0A081KF35"/>
<dbReference type="SUPFAM" id="SSF55620">
    <property type="entry name" value="Tetrahydrobiopterin biosynthesis enzymes-like"/>
    <property type="match status" value="1"/>
</dbReference>
<feature type="domain" description="NADPH-dependent 7-cyano-7-deazaguanine reductase N-terminal" evidence="6">
    <location>
        <begin position="16"/>
        <end position="125"/>
    </location>
</feature>
<dbReference type="InterPro" id="IPR043133">
    <property type="entry name" value="GTP-CH-I_C/QueF"/>
</dbReference>
<organism evidence="7 8">
    <name type="scientific">Endozoicomonas elysicola</name>
    <dbReference type="NCBI Taxonomy" id="305900"/>
    <lineage>
        <taxon>Bacteria</taxon>
        <taxon>Pseudomonadati</taxon>
        <taxon>Pseudomonadota</taxon>
        <taxon>Gammaproteobacteria</taxon>
        <taxon>Oceanospirillales</taxon>
        <taxon>Endozoicomonadaceae</taxon>
        <taxon>Endozoicomonas</taxon>
    </lineage>
</organism>
<dbReference type="Proteomes" id="UP000027997">
    <property type="component" value="Unassembled WGS sequence"/>
</dbReference>
<dbReference type="InterPro" id="IPR050084">
    <property type="entry name" value="NADPH_dep_7-cyano-7-deazaG_red"/>
</dbReference>
<feature type="active site" description="Thioimide intermediate" evidence="5">
    <location>
        <position position="187"/>
    </location>
</feature>
<evidence type="ECO:0000313" key="7">
    <source>
        <dbReference type="EMBL" id="KEI72761.1"/>
    </source>
</evidence>
<proteinExistence type="inferred from homology"/>
<protein>
    <recommendedName>
        <fullName evidence="5">NADPH-dependent 7-cyano-7-deazaguanine reductase</fullName>
        <ecNumber evidence="5">1.7.1.13</ecNumber>
    </recommendedName>
    <alternativeName>
        <fullName evidence="5">7-cyano-7-carbaguanine reductase</fullName>
    </alternativeName>
    <alternativeName>
        <fullName evidence="5">NADPH-dependent nitrile oxidoreductase</fullName>
    </alternativeName>
    <alternativeName>
        <fullName evidence="5">PreQ(0) reductase</fullName>
    </alternativeName>
</protein>
<dbReference type="eggNOG" id="COG2904">
    <property type="taxonomic scope" value="Bacteria"/>
</dbReference>
<feature type="binding site" evidence="5">
    <location>
        <begin position="226"/>
        <end position="227"/>
    </location>
    <ligand>
        <name>substrate</name>
    </ligand>
</feature>
<dbReference type="InterPro" id="IPR016428">
    <property type="entry name" value="QueF_type2"/>
</dbReference>
<comment type="subcellular location">
    <subcellularLocation>
        <location evidence="5">Cytoplasm</location>
    </subcellularLocation>
</comment>
<dbReference type="eggNOG" id="COG0780">
    <property type="taxonomic scope" value="Bacteria"/>
</dbReference>
<dbReference type="RefSeq" id="WP_020581434.1">
    <property type="nucleotide sequence ID" value="NZ_JOJP01000001.1"/>
</dbReference>
<dbReference type="Pfam" id="PF14489">
    <property type="entry name" value="QueF"/>
    <property type="match status" value="1"/>
</dbReference>
<dbReference type="PANTHER" id="PTHR34354">
    <property type="entry name" value="NADPH-DEPENDENT 7-CYANO-7-DEAZAGUANINE REDUCTASE"/>
    <property type="match status" value="1"/>
</dbReference>
<dbReference type="PIRSF" id="PIRSF004750">
    <property type="entry name" value="Nitrile_oxidored_YqcD_prd"/>
    <property type="match status" value="1"/>
</dbReference>
<evidence type="ECO:0000259" key="6">
    <source>
        <dbReference type="Pfam" id="PF14819"/>
    </source>
</evidence>
<evidence type="ECO:0000256" key="3">
    <source>
        <dbReference type="ARBA" id="ARBA00022857"/>
    </source>
</evidence>
<comment type="catalytic activity">
    <reaction evidence="5">
        <text>7-aminomethyl-7-carbaguanine + 2 NADP(+) = 7-cyano-7-carbaguanine + 2 NADPH + 3 H(+)</text>
        <dbReference type="Rhea" id="RHEA:13409"/>
        <dbReference type="ChEBI" id="CHEBI:15378"/>
        <dbReference type="ChEBI" id="CHEBI:45075"/>
        <dbReference type="ChEBI" id="CHEBI:57783"/>
        <dbReference type="ChEBI" id="CHEBI:58349"/>
        <dbReference type="ChEBI" id="CHEBI:58703"/>
        <dbReference type="EC" id="1.7.1.13"/>
    </reaction>
</comment>
<comment type="subunit">
    <text evidence="5">Homodimer.</text>
</comment>
<sequence length="279" mass="32239">MSDGLHASPLGKTSEYKSEYDPSLLFPIERKEKREELGIHQNNLPFYGRDLWYGYELSWLNLSGKPVVRVAQFELPCDSPCLIESKSFKLYLNSFNQSRFESAEQVASCIIDDLSKVARAQVSAQLYTIDEFEARAFDCAQGINIDDLDVAVDCYQYDASLLARRDPEFSSEVISETLNTHLLKSNCPVTGQPDWGTLVVRYRGEPIEHAALLRYVCSFRDHQEFHEQCVERAFVDLQKHYQFEELTVYAQYLRRGGLDINPWRSTLDIQPEALRFIRQ</sequence>
<dbReference type="NCBIfam" id="TIGR03138">
    <property type="entry name" value="QueF"/>
    <property type="match status" value="1"/>
</dbReference>
<dbReference type="GO" id="GO:0008616">
    <property type="term" value="P:tRNA queuosine(34) biosynthetic process"/>
    <property type="evidence" value="ECO:0007669"/>
    <property type="project" value="UniProtKB-UniRule"/>
</dbReference>
<accession>A0A081KF35</accession>
<keyword evidence="1 5" id="KW-0963">Cytoplasm</keyword>
<comment type="similarity">
    <text evidence="5">Belongs to the GTP cyclohydrolase I family. QueF type 2 subfamily.</text>
</comment>
<keyword evidence="3 5" id="KW-0521">NADP</keyword>